<dbReference type="NCBIfam" id="TIGR01901">
    <property type="entry name" value="adhes_NPXG"/>
    <property type="match status" value="1"/>
</dbReference>
<dbReference type="OrthoDB" id="5666689at2"/>
<dbReference type="InterPro" id="IPR010069">
    <property type="entry name" value="CdiA_FHA1_rpt"/>
</dbReference>
<dbReference type="Gene3D" id="2.160.20.10">
    <property type="entry name" value="Single-stranded right-handed beta-helix, Pectin lyase-like"/>
    <property type="match status" value="1"/>
</dbReference>
<protein>
    <submittedName>
        <fullName evidence="3">Filamentous hemagglutinin N-terminal domain-containing protein</fullName>
    </submittedName>
</protein>
<dbReference type="RefSeq" id="WP_150375208.1">
    <property type="nucleotide sequence ID" value="NZ_CP044067.1"/>
</dbReference>
<dbReference type="InterPro" id="IPR012334">
    <property type="entry name" value="Pectin_lyas_fold"/>
</dbReference>
<reference evidence="3 4" key="1">
    <citation type="submission" date="2019-09" db="EMBL/GenBank/DDBJ databases">
        <title>FDA dAtabase for Regulatory Grade micrObial Sequences (FDA-ARGOS): Supporting development and validation of Infectious Disease Dx tests.</title>
        <authorList>
            <person name="Sciortino C."/>
            <person name="Tallon L."/>
            <person name="Sadzewicz L."/>
            <person name="Vavikolanu K."/>
            <person name="Mehta A."/>
            <person name="Aluvathingal J."/>
            <person name="Nadendla S."/>
            <person name="Nandy P."/>
            <person name="Geyer C."/>
            <person name="Yan Y."/>
            <person name="Sichtig H."/>
        </authorList>
    </citation>
    <scope>NUCLEOTIDE SEQUENCE [LARGE SCALE GENOMIC DNA]</scope>
    <source>
        <strain evidence="3 4">FDAARGOS_664</strain>
    </source>
</reference>
<sequence>MNRLCYRIVFNRTRAIPMAVAETASSTGTGRHSAALGRAQRGTLPGAAVHRFAISTIGAIRLAVWIALGACMGVPMTAAAQIVADPNAGANRPTVIATPNGLPQVNITRPSAAGVSTNHYNQFDVNRGGAILNNSPGIVNTQQAGLINGNPNLLPGGSARIIVNQVNSMSPSQLRGYVEVAGPGAQVVISNPNGIFVDGAGFINTPRATLTTGTPIYGGSGSLDAFRVTGGQISFEGAGLNAANVDQVDVIARAVKANAALYANRLNVVAGANQVNYNTLEANAIAGNGPAPSAGIDVSQLGGMYANKILLASTELGVGVSLRGIAAAQAGDMTLTAQGKLVLAGQTSASTNLSVSARDGIDNSGTTYAVGAVDVRTEGTLTNGGTLAAQQWLGVNAQSVASTGTLAAGMMPDGATAGSADLTVNATGAVTATGRNSASGNATLRGGSLNLAGSQTAANGNLTLSGGAMDLSGATVQAAGALTTHADALSTRQSTVSATSVAITAQSLDNTSGQIEGTQLAIQTTGDLINRAGSLKQTGATDTAITAGGALDNTGGTIAANAQNLTVNAVTLTNDAGQISHAGTGALAVTTQGAVSNATGTLQTNGDFTARLGSLNSTGGTVSSQKALTVTTDGPLDNTNATLHAETGLTLHANGQLTNTGGRIESASGTLTAAAARVDNTDGRIANAGDGLTQVTAQQAIVNANTGLIGGNGAMKLDAGTTIINAGTITSRGNATLNAQTIDNDTGSLTASGNLQLTSTGATTNRDGEISAASTTITAASVGNAGGWLDGDRVTVTTTGDLSNRGGTIQQYGQGATTLSAGGTLDNTGGTIVANGASLSIDGSSVVNDSGTVSHAGTGDLSVTSRQTLSNASGVIQTNGNLAAQATTLDNASGTLSAQGKTTAITSGNLSNRRGKVFGNTGLTLASGGSIDNTAGSAQTAGNLSVGATGALINTDGTLAANGATTTAIVTATSIDNTRGALVNAGDGATKITATNALTNTSGKIGANGDITIAAQTLANDTGAQIAAGRALDLQIRSQLDNRNGTLYGQILTLNQTATTLDNASGQILAGKDVSLNIASVSNLGGAVKANQDVAVAGALSGSGTMIAGRDLTLNVAGDYTNDAANQVHANGNLSVNATGTLTNTGTLASAGAVTVTGTNVVNANSADINATTTTVTATNVVANAGRIEGDAVKVTGPTVSNTGTVIGNNVQVQGTDILNNGPSALMAAVQNLNLYATNSVQNLDGATLYSAGNLQIARDGTRDASTGLLVNQTNTLVNRSANIEADGDIDIAANQLSNTRTSIVTTAGTPTQTASQTLTLWQAGLSGIDLAIHTSLTFPQWNWNTQSAQVSTPQTNALRGPITVTVDKADIKNLDTTNKTLSFVKSPIEEYIDQIATPSSPCDQTTGICTREIATRPTQYYQSITDNGTTYSITLWPDWDPNLHIRPDEVKQANFGHDYNEISRTTVTTTATDQLVSATDAAKIQASGSIRINSNNGNILNQSSTMAAGGNLIRAAANGTIQDVGTVLQQTVTTQDTSTYYWHQRTGSSSDTQVVAYPSAPQAPTTTSALAAVATANQNVQTTAQNVTVASVNTVGAAVTGATVSGGGATGTQAAGATGNAGQAGAVGTSTVKGVVQTLGTPQGGIPNLTLPTNGLYRFRTAPGDTYLVATDPRFTQYTNFISSDYMLGALGLDPQKTQRRLGDGFYEEKLVRDQITQLTGKTFLTGYTDQLEEYKALMNNGVTYAKAFDLTPGVGLTDEQMRQLTTDMVWMVSQDVTLPDGTTQSVLVPKVYLAQGNGLDLNSTGALVAGNTVSIDASGTVDNSGSIVGNLATQIVGTDIVNRGSIGSSGTTVVSATQDVRNLGGRIGGQDVVVAAGRDIVNQSQTITNTTTLANGNRASATGIGAVATIEGTGNVAMLAGRDITIAGGTVDAGNNAMLAAGRDLNIGTVQLGTTQDATAHGGKDYLREETTVNAGSTVKTGGSMTAVAGRDATLTGSSIDAGGDAALVAGRNTTVTATMDTHTQAAGAMSNKASQFTQSAYDESTRAATIDAGGNVTLGAGQTAVVNQILQGNGIAAAQSDGTGNVAILGSGVSSTDGAVKLVATGDVTIGTATEQHRSDSWSHTESSGFMSKKETTTTSSTRDSVAVGSVVSGDTITGSAGRDMTIAGSTVAGTHDLSLEAGRNLTITTAESTSESQTYSHTKATGFGATGGGLSYGMRDQKDTTHDSSVTQTGSLVGSTDGSVSLKAGSTLQITGSQVIAAKDLTGVGADVIIEAAKGSEHHDETHEIKQTGFTLGVSGGAIGAAINAGQKINASTKSEDGRASALWGIAAGRDAYDAAAGAGAAYDALKAGEGPQGAAITLSFGTSQSKNTLTQDSTTHTGSNIQAGGTATFIATGVDADGNKTAGNLNIIGSDVSATKVGLGARGDVNIVSATDTYETHSTNKSSGGSIGVSYGAQGFGVSVSGQMSKGNSDTVGTTQVNSHVNGSESVTIVSGNDTNILGGVVSGGKVSADIGGNLNIASRQDTEVSHAEQKSMGGGLSISQGGAGGSFSASKGKADSNYANVTEQSGIRAGDDGFDINVKGNTDLKGAIIASTADEDKNKLTTGTLTWSDIENKSDYSGTSMGLTGGLTFGQKVIDKKSGQTAGYNTGGVSPFIPQSESGSQSGVSQAGIAAGTITITDQANQNRDVATLNRDLSNTNTTVGKGPDLDDVLSKQADMMAAAQAAGEAVGRTVGDIADAKRKEATDAQKAAQIAYDANPSEENRATLDQAKADVEGWKEGGAYRAALHAAGGAMIAALGGGNALAGATGAGLSSLAAEQLAALGKAVADSANTGNKDLDKAIGNLAANLAAGGIGAVAGGGSGAATAANADRFNRQLHPDEKALAKRMAENSGGLYTVEQIEAQMRLSSLVDMNGNVLESGNRDVIDAATSKPTDGSVEWTSLAGTTRIQEVQAKPDTAIMAYIQSQQKAILGDIPYEHRQDYSSVPRFTSSPGALPTSRCGAGQADCVAGVPPPYTDKEIQQRATDVANIASSLSTQTGRASAIAAAVGATNPTVAIPADAISLFFGGASWALGGLEQLARPDVGQYVGESVLGAEIGALSVKVPVAGPFLNEFGETIKGTVSMDEIKRQMNQLWRKIINGAEK</sequence>
<dbReference type="NCBIfam" id="TIGR01731">
    <property type="entry name" value="fil_hemag_20aa"/>
    <property type="match status" value="25"/>
</dbReference>
<dbReference type="SUPFAM" id="SSF51126">
    <property type="entry name" value="Pectin lyase-like"/>
    <property type="match status" value="1"/>
</dbReference>
<dbReference type="Proteomes" id="UP000322822">
    <property type="component" value="Chromosome 2"/>
</dbReference>
<evidence type="ECO:0000313" key="4">
    <source>
        <dbReference type="Proteomes" id="UP000322822"/>
    </source>
</evidence>
<feature type="domain" description="Filamentous haemagglutinin FhaB/tRNA nuclease CdiA-like TPS" evidence="2">
    <location>
        <begin position="99"/>
        <end position="220"/>
    </location>
</feature>
<dbReference type="InterPro" id="IPR008638">
    <property type="entry name" value="FhaB/CdiA-like_TPS"/>
</dbReference>
<evidence type="ECO:0000256" key="1">
    <source>
        <dbReference type="SAM" id="MobiDB-lite"/>
    </source>
</evidence>
<proteinExistence type="predicted"/>
<dbReference type="InterPro" id="IPR024973">
    <property type="entry name" value="ESPR"/>
</dbReference>
<dbReference type="SMART" id="SM00912">
    <property type="entry name" value="Haemagg_act"/>
    <property type="match status" value="1"/>
</dbReference>
<dbReference type="GO" id="GO:0003824">
    <property type="term" value="F:catalytic activity"/>
    <property type="evidence" value="ECO:0007669"/>
    <property type="project" value="UniProtKB-ARBA"/>
</dbReference>
<gene>
    <name evidence="3" type="ORF">FOB72_24230</name>
</gene>
<dbReference type="InterPro" id="IPR011050">
    <property type="entry name" value="Pectin_lyase_fold/virulence"/>
</dbReference>
<dbReference type="Pfam" id="PF13332">
    <property type="entry name" value="Fil_haemagg_2"/>
    <property type="match status" value="5"/>
</dbReference>
<accession>A0A5P2HDB9</accession>
<evidence type="ECO:0000259" key="2">
    <source>
        <dbReference type="SMART" id="SM00912"/>
    </source>
</evidence>
<name>A0A5P2HDB9_9BURK</name>
<dbReference type="Pfam" id="PF05860">
    <property type="entry name" value="TPS"/>
    <property type="match status" value="1"/>
</dbReference>
<dbReference type="EMBL" id="CP044067">
    <property type="protein sequence ID" value="QET05149.1"/>
    <property type="molecule type" value="Genomic_DNA"/>
</dbReference>
<dbReference type="InterPro" id="IPR025157">
    <property type="entry name" value="Hemagglutinin_rpt"/>
</dbReference>
<evidence type="ECO:0000313" key="3">
    <source>
        <dbReference type="EMBL" id="QET05149.1"/>
    </source>
</evidence>
<organism evidence="3 4">
    <name type="scientific">Cupriavidus pauculus</name>
    <dbReference type="NCBI Taxonomy" id="82633"/>
    <lineage>
        <taxon>Bacteria</taxon>
        <taxon>Pseudomonadati</taxon>
        <taxon>Pseudomonadota</taxon>
        <taxon>Betaproteobacteria</taxon>
        <taxon>Burkholderiales</taxon>
        <taxon>Burkholderiaceae</taxon>
        <taxon>Cupriavidus</taxon>
    </lineage>
</organism>
<dbReference type="Pfam" id="PF13018">
    <property type="entry name" value="ESPR"/>
    <property type="match status" value="1"/>
</dbReference>
<feature type="region of interest" description="Disordered" evidence="1">
    <location>
        <begin position="2118"/>
        <end position="2148"/>
    </location>
</feature>